<dbReference type="Proteomes" id="UP000663836">
    <property type="component" value="Unassembled WGS sequence"/>
</dbReference>
<evidence type="ECO:0000256" key="2">
    <source>
        <dbReference type="ARBA" id="ARBA00005227"/>
    </source>
</evidence>
<keyword evidence="3" id="KW-0812">Transmembrane</keyword>
<proteinExistence type="inferred from homology"/>
<evidence type="ECO:0000256" key="6">
    <source>
        <dbReference type="ARBA" id="ARBA00023136"/>
    </source>
</evidence>
<dbReference type="Pfam" id="PF02990">
    <property type="entry name" value="EMP70"/>
    <property type="match status" value="1"/>
</dbReference>
<dbReference type="InterPro" id="IPR058912">
    <property type="entry name" value="HTH_animal"/>
</dbReference>
<sequence length="491" mass="58841">MKKKKNYGRLVKRLKHKFKLANVILQKSDKSKVFHLGKVEDYRKKSKEYMEKTQAYECLDKEDPLPELIQRTNKYLLDLRLAKWITQKQYELLSIKANEVQLAHLYYLPKAHKPGTPLRPIISGLKHPTIKISKYLDDLLRPLFDKMAEETTINSGFELVKKLQQWSRLNMNENTIFCTIDVIDLYTMIPQLNPNIGSFATFLDLYMENRDGVLFTTVYQKPSYEPYYLPFNSIHPLHMKKNIPYTMMLRVMRYCSIFQTYLDEREKLRMALLLNKYPNKLIEEQFNNVLLKCNIDQPLTDFNYDKYRQKVMNSFMKEKFMIDYEAVMFIHFTYCSTMKTFPAKFHLLWNKYFEQSPINETSSFQYGMIIFLIVFTITYCDEHDYKYEEGQKVVLWMNTVGPYHNHQETYNYFSLPFCRENILGVELEYSGVEINYKLDKEKTDFCETTLTQENYDAFTYAIKNHYGYQIFIDDLPIWGAFLVPFQHKMVF</sequence>
<comment type="caution">
    <text evidence="8">The sequence shown here is derived from an EMBL/GenBank/DDBJ whole genome shotgun (WGS) entry which is preliminary data.</text>
</comment>
<dbReference type="GO" id="GO:0016020">
    <property type="term" value="C:membrane"/>
    <property type="evidence" value="ECO:0007669"/>
    <property type="project" value="UniProtKB-SubCell"/>
</dbReference>
<keyword evidence="5" id="KW-1133">Transmembrane helix</keyword>
<dbReference type="PANTHER" id="PTHR21301:SF10">
    <property type="entry name" value="REVERSE TRANSCRIPTASE DOMAIN-CONTAINING PROTEIN"/>
    <property type="match status" value="1"/>
</dbReference>
<accession>A0A820C5C0</accession>
<dbReference type="PANTHER" id="PTHR21301">
    <property type="entry name" value="REVERSE TRANSCRIPTASE"/>
    <property type="match status" value="1"/>
</dbReference>
<comment type="subcellular location">
    <subcellularLocation>
        <location evidence="1">Membrane</location>
        <topology evidence="1">Multi-pass membrane protein</topology>
    </subcellularLocation>
</comment>
<dbReference type="Pfam" id="PF26215">
    <property type="entry name" value="HTH_animal"/>
    <property type="match status" value="1"/>
</dbReference>
<evidence type="ECO:0000256" key="3">
    <source>
        <dbReference type="ARBA" id="ARBA00022692"/>
    </source>
</evidence>
<evidence type="ECO:0000313" key="8">
    <source>
        <dbReference type="EMBL" id="CAF4203178.1"/>
    </source>
</evidence>
<evidence type="ECO:0000259" key="7">
    <source>
        <dbReference type="Pfam" id="PF26215"/>
    </source>
</evidence>
<feature type="domain" description="Helix-turn-helix" evidence="7">
    <location>
        <begin position="227"/>
        <end position="287"/>
    </location>
</feature>
<evidence type="ECO:0000256" key="1">
    <source>
        <dbReference type="ARBA" id="ARBA00004141"/>
    </source>
</evidence>
<dbReference type="InterPro" id="IPR004240">
    <property type="entry name" value="EMP70"/>
</dbReference>
<gene>
    <name evidence="8" type="ORF">JBS370_LOCUS36619</name>
</gene>
<name>A0A820C5C0_9BILA</name>
<keyword evidence="4" id="KW-0732">Signal</keyword>
<evidence type="ECO:0000256" key="4">
    <source>
        <dbReference type="ARBA" id="ARBA00022729"/>
    </source>
</evidence>
<keyword evidence="6" id="KW-0472">Membrane</keyword>
<dbReference type="EMBL" id="CAJOBD010014828">
    <property type="protein sequence ID" value="CAF4203178.1"/>
    <property type="molecule type" value="Genomic_DNA"/>
</dbReference>
<comment type="similarity">
    <text evidence="2">Belongs to the nonaspanin (TM9SF) (TC 9.A.2) family.</text>
</comment>
<protein>
    <recommendedName>
        <fullName evidence="7">Helix-turn-helix domain-containing protein</fullName>
    </recommendedName>
</protein>
<reference evidence="8" key="1">
    <citation type="submission" date="2021-02" db="EMBL/GenBank/DDBJ databases">
        <authorList>
            <person name="Nowell W R."/>
        </authorList>
    </citation>
    <scope>NUCLEOTIDE SEQUENCE</scope>
</reference>
<evidence type="ECO:0000256" key="5">
    <source>
        <dbReference type="ARBA" id="ARBA00022989"/>
    </source>
</evidence>
<organism evidence="8 9">
    <name type="scientific">Rotaria sordida</name>
    <dbReference type="NCBI Taxonomy" id="392033"/>
    <lineage>
        <taxon>Eukaryota</taxon>
        <taxon>Metazoa</taxon>
        <taxon>Spiralia</taxon>
        <taxon>Gnathifera</taxon>
        <taxon>Rotifera</taxon>
        <taxon>Eurotatoria</taxon>
        <taxon>Bdelloidea</taxon>
        <taxon>Philodinida</taxon>
        <taxon>Philodinidae</taxon>
        <taxon>Rotaria</taxon>
    </lineage>
</organism>
<dbReference type="AlphaFoldDB" id="A0A820C5C0"/>
<evidence type="ECO:0000313" key="9">
    <source>
        <dbReference type="Proteomes" id="UP000663836"/>
    </source>
</evidence>